<dbReference type="Proteomes" id="UP000011083">
    <property type="component" value="Unassembled WGS sequence"/>
</dbReference>
<organism evidence="1 2">
    <name type="scientific">Acanthamoeba castellanii (strain ATCC 30010 / Neff)</name>
    <dbReference type="NCBI Taxonomy" id="1257118"/>
    <lineage>
        <taxon>Eukaryota</taxon>
        <taxon>Amoebozoa</taxon>
        <taxon>Discosea</taxon>
        <taxon>Longamoebia</taxon>
        <taxon>Centramoebida</taxon>
        <taxon>Acanthamoebidae</taxon>
        <taxon>Acanthamoeba</taxon>
    </lineage>
</organism>
<dbReference type="RefSeq" id="XP_004339702.1">
    <property type="nucleotide sequence ID" value="XM_004339654.1"/>
</dbReference>
<dbReference type="AlphaFoldDB" id="L8GWT8"/>
<name>L8GWT8_ACACF</name>
<evidence type="ECO:0000313" key="1">
    <source>
        <dbReference type="EMBL" id="ELR17689.1"/>
    </source>
</evidence>
<dbReference type="VEuPathDB" id="AmoebaDB:ACA1_064760"/>
<sequence>MLKMVKQSAIMAKVPVKNELDELRLNFFMNTSTSDKFCILETSSSFAQAPVDWPLLMLDLSSIKEMVPMGTSMSAGRHLLQLLWCLLCLVPEMTVQV</sequence>
<dbReference type="GeneID" id="14918199"/>
<protein>
    <submittedName>
        <fullName evidence="1">Uncharacterized protein</fullName>
    </submittedName>
</protein>
<dbReference type="EMBL" id="KB007974">
    <property type="protein sequence ID" value="ELR17689.1"/>
    <property type="molecule type" value="Genomic_DNA"/>
</dbReference>
<dbReference type="KEGG" id="acan:ACA1_064760"/>
<reference evidence="1 2" key="1">
    <citation type="journal article" date="2013" name="Genome Biol.">
        <title>Genome of Acanthamoeba castellanii highlights extensive lateral gene transfer and early evolution of tyrosine kinase signaling.</title>
        <authorList>
            <person name="Clarke M."/>
            <person name="Lohan A.J."/>
            <person name="Liu B."/>
            <person name="Lagkouvardos I."/>
            <person name="Roy S."/>
            <person name="Zafar N."/>
            <person name="Bertelli C."/>
            <person name="Schilde C."/>
            <person name="Kianianmomeni A."/>
            <person name="Burglin T.R."/>
            <person name="Frech C."/>
            <person name="Turcotte B."/>
            <person name="Kopec K.O."/>
            <person name="Synnott J.M."/>
            <person name="Choo C."/>
            <person name="Paponov I."/>
            <person name="Finkler A."/>
            <person name="Soon Heng Tan C."/>
            <person name="Hutchins A.P."/>
            <person name="Weinmeier T."/>
            <person name="Rattei T."/>
            <person name="Chu J.S."/>
            <person name="Gimenez G."/>
            <person name="Irimia M."/>
            <person name="Rigden D.J."/>
            <person name="Fitzpatrick D.A."/>
            <person name="Lorenzo-Morales J."/>
            <person name="Bateman A."/>
            <person name="Chiu C.H."/>
            <person name="Tang P."/>
            <person name="Hegemann P."/>
            <person name="Fromm H."/>
            <person name="Raoult D."/>
            <person name="Greub G."/>
            <person name="Miranda-Saavedra D."/>
            <person name="Chen N."/>
            <person name="Nash P."/>
            <person name="Ginger M.L."/>
            <person name="Horn M."/>
            <person name="Schaap P."/>
            <person name="Caler L."/>
            <person name="Loftus B."/>
        </authorList>
    </citation>
    <scope>NUCLEOTIDE SEQUENCE [LARGE SCALE GENOMIC DNA]</scope>
    <source>
        <strain evidence="1 2">Neff</strain>
    </source>
</reference>
<proteinExistence type="predicted"/>
<accession>L8GWT8</accession>
<keyword evidence="2" id="KW-1185">Reference proteome</keyword>
<gene>
    <name evidence="1" type="ORF">ACA1_064760</name>
</gene>
<evidence type="ECO:0000313" key="2">
    <source>
        <dbReference type="Proteomes" id="UP000011083"/>
    </source>
</evidence>